<reference evidence="2 3" key="1">
    <citation type="submission" date="2008-07" db="EMBL/GenBank/DDBJ databases">
        <authorList>
            <person name="El-Sayed N."/>
            <person name="Caler E."/>
            <person name="Inman J."/>
            <person name="Amedeo P."/>
            <person name="Hass B."/>
            <person name="Wortman J."/>
        </authorList>
    </citation>
    <scope>NUCLEOTIDE SEQUENCE [LARGE SCALE GENOMIC DNA]</scope>
    <source>
        <strain evidence="3">ATCC 50983 / TXsc</strain>
    </source>
</reference>
<dbReference type="InterPro" id="IPR043502">
    <property type="entry name" value="DNA/RNA_pol_sf"/>
</dbReference>
<accession>C5L957</accession>
<protein>
    <submittedName>
        <fullName evidence="2">Uncharacterized protein</fullName>
    </submittedName>
</protein>
<name>C5L957_PERM5</name>
<feature type="region of interest" description="Disordered" evidence="1">
    <location>
        <begin position="317"/>
        <end position="378"/>
    </location>
</feature>
<dbReference type="EMBL" id="GG680368">
    <property type="protein sequence ID" value="EER06736.1"/>
    <property type="molecule type" value="Genomic_DNA"/>
</dbReference>
<keyword evidence="3" id="KW-1185">Reference proteome</keyword>
<feature type="compositionally biased region" description="Polar residues" evidence="1">
    <location>
        <begin position="363"/>
        <end position="378"/>
    </location>
</feature>
<dbReference type="RefSeq" id="XP_002774920.1">
    <property type="nucleotide sequence ID" value="XM_002774874.1"/>
</dbReference>
<feature type="compositionally biased region" description="Low complexity" evidence="1">
    <location>
        <begin position="340"/>
        <end position="357"/>
    </location>
</feature>
<evidence type="ECO:0000313" key="2">
    <source>
        <dbReference type="EMBL" id="EER06736.1"/>
    </source>
</evidence>
<dbReference type="Proteomes" id="UP000007800">
    <property type="component" value="Unassembled WGS sequence"/>
</dbReference>
<evidence type="ECO:0000313" key="3">
    <source>
        <dbReference type="Proteomes" id="UP000007800"/>
    </source>
</evidence>
<dbReference type="GeneID" id="9056595"/>
<dbReference type="AlphaFoldDB" id="C5L957"/>
<evidence type="ECO:0000256" key="1">
    <source>
        <dbReference type="SAM" id="MobiDB-lite"/>
    </source>
</evidence>
<dbReference type="SUPFAM" id="SSF56672">
    <property type="entry name" value="DNA/RNA polymerases"/>
    <property type="match status" value="1"/>
</dbReference>
<sequence>MDDILSFHATETTVGDPEFVKVYEDHDLPLTSQQLTTQDVVFVLGVEVCDCGTRLRYPTKGIHTAVTWPLTTPVTYRQALGFLGSLLQEADLLPYHILPCKNLLTGLVSKCRSELDRGWDQAIPADVLNLLSQWQELLKSSTLTTIPRRVDLLTPLDIYVDASKTMLAYTIEQNGDPVFRGQLPLTKSQKVFHINTLELLSIYHACSRVRLFELDVGAIFEHLNLHCDSVTALAVVRHHRVHTGVQEVYCRQYLTLIQQLLGARHLNCFHIKGADNPADAGTRCTLFNDIVTCRAHYDVASVSELPATNEQACQVRKRDDFSADTENDSSIASRVKARRTSTISSASSQASPPAAISDPAEATTVSTVSALTPPWSSD</sequence>
<dbReference type="InParanoid" id="C5L957"/>
<proteinExistence type="predicted"/>
<gene>
    <name evidence="2" type="ORF">Pmar_PMAR002255</name>
</gene>
<organism evidence="3">
    <name type="scientific">Perkinsus marinus (strain ATCC 50983 / TXsc)</name>
    <dbReference type="NCBI Taxonomy" id="423536"/>
    <lineage>
        <taxon>Eukaryota</taxon>
        <taxon>Sar</taxon>
        <taxon>Alveolata</taxon>
        <taxon>Perkinsozoa</taxon>
        <taxon>Perkinsea</taxon>
        <taxon>Perkinsida</taxon>
        <taxon>Perkinsidae</taxon>
        <taxon>Perkinsus</taxon>
    </lineage>
</organism>